<sequence length="119" mass="12321">MNSHIQIDTKSATPVTTSATTRELVAIHDIAATLAAVLTGLAQAPRCSGPADAWAASLLEGLRAAQSAATVALLTRTDENQMRAVAIAQSLEWAMEDEDSAALLRVVQDVASRPGAVAL</sequence>
<comment type="caution">
    <text evidence="1">The sequence shown here is derived from an EMBL/GenBank/DDBJ whole genome shotgun (WGS) entry which is preliminary data.</text>
</comment>
<dbReference type="RefSeq" id="WP_354270276.1">
    <property type="nucleotide sequence ID" value="NZ_JBEPTQ010000002.1"/>
</dbReference>
<organism evidence="1 2">
    <name type="scientific">Bradyrhizobium japonicum</name>
    <dbReference type="NCBI Taxonomy" id="375"/>
    <lineage>
        <taxon>Bacteria</taxon>
        <taxon>Pseudomonadati</taxon>
        <taxon>Pseudomonadota</taxon>
        <taxon>Alphaproteobacteria</taxon>
        <taxon>Hyphomicrobiales</taxon>
        <taxon>Nitrobacteraceae</taxon>
        <taxon>Bradyrhizobium</taxon>
    </lineage>
</organism>
<proteinExistence type="predicted"/>
<evidence type="ECO:0000313" key="2">
    <source>
        <dbReference type="Proteomes" id="UP001549291"/>
    </source>
</evidence>
<dbReference type="EMBL" id="JBEPTQ010000002">
    <property type="protein sequence ID" value="MET4722020.1"/>
    <property type="molecule type" value="Genomic_DNA"/>
</dbReference>
<gene>
    <name evidence="1" type="ORF">ABIF63_006126</name>
</gene>
<accession>A0ABV2S0C3</accession>
<evidence type="ECO:0000313" key="1">
    <source>
        <dbReference type="EMBL" id="MET4722020.1"/>
    </source>
</evidence>
<keyword evidence="2" id="KW-1185">Reference proteome</keyword>
<protein>
    <submittedName>
        <fullName evidence="1">Uncharacterized protein</fullName>
    </submittedName>
</protein>
<reference evidence="1 2" key="1">
    <citation type="submission" date="2024-06" db="EMBL/GenBank/DDBJ databases">
        <title>Genomic Encyclopedia of Type Strains, Phase V (KMG-V): Genome sequencing to study the core and pangenomes of soil and plant-associated prokaryotes.</title>
        <authorList>
            <person name="Whitman W."/>
        </authorList>
    </citation>
    <scope>NUCLEOTIDE SEQUENCE [LARGE SCALE GENOMIC DNA]</scope>
    <source>
        <strain evidence="1 2">USDA 160</strain>
    </source>
</reference>
<dbReference type="Proteomes" id="UP001549291">
    <property type="component" value="Unassembled WGS sequence"/>
</dbReference>
<name>A0ABV2S0C3_BRAJP</name>